<dbReference type="PANTHER" id="PTHR34472">
    <property type="entry name" value="SULFUR CARRIER PROTEIN THIS"/>
    <property type="match status" value="1"/>
</dbReference>
<protein>
    <submittedName>
        <fullName evidence="1">Thiamine biosynthesis protein ThiS</fullName>
    </submittedName>
</protein>
<dbReference type="SUPFAM" id="SSF54285">
    <property type="entry name" value="MoaD/ThiS"/>
    <property type="match status" value="1"/>
</dbReference>
<dbReference type="RefSeq" id="WP_017034641.1">
    <property type="nucleotide sequence ID" value="NZ_JBNGCH010000442.1"/>
</dbReference>
<dbReference type="InterPro" id="IPR003749">
    <property type="entry name" value="ThiS/MoaD-like"/>
</dbReference>
<dbReference type="InterPro" id="IPR016155">
    <property type="entry name" value="Mopterin_synth/thiamin_S_b"/>
</dbReference>
<organism evidence="1 2">
    <name type="scientific">Vibrio genomosp. F10</name>
    <dbReference type="NCBI Taxonomy" id="723171"/>
    <lineage>
        <taxon>Bacteria</taxon>
        <taxon>Pseudomonadati</taxon>
        <taxon>Pseudomonadota</taxon>
        <taxon>Gammaproteobacteria</taxon>
        <taxon>Vibrionales</taxon>
        <taxon>Vibrionaceae</taxon>
        <taxon>Vibrio</taxon>
    </lineage>
</organism>
<keyword evidence="2" id="KW-1185">Reference proteome</keyword>
<dbReference type="Proteomes" id="UP000093173">
    <property type="component" value="Unassembled WGS sequence"/>
</dbReference>
<dbReference type="EMBL" id="MAJZ01000442">
    <property type="protein sequence ID" value="OCH76536.1"/>
    <property type="molecule type" value="Genomic_DNA"/>
</dbReference>
<sequence length="75" mass="8145">MSKLDVASKVDIEINGKVTQIQQGSTLEDVIRILALPDNGCVFSINNTIVARNRWKSTLLENNDSISLFQAIAGG</sequence>
<dbReference type="InterPro" id="IPR012675">
    <property type="entry name" value="Beta-grasp_dom_sf"/>
</dbReference>
<reference evidence="2" key="1">
    <citation type="submission" date="2016-06" db="EMBL/GenBank/DDBJ databases">
        <authorList>
            <person name="Hehemann J.-H."/>
            <person name="Arevalo P."/>
            <person name="Datta M.S."/>
            <person name="Polz M.F."/>
        </authorList>
    </citation>
    <scope>NUCLEOTIDE SEQUENCE [LARGE SCALE GENOMIC DNA]</scope>
    <source>
        <strain evidence="2">9CSC122</strain>
    </source>
</reference>
<dbReference type="AlphaFoldDB" id="A0A1B9QZI2"/>
<accession>A0A1B9QZI2</accession>
<dbReference type="Pfam" id="PF02597">
    <property type="entry name" value="ThiS"/>
    <property type="match status" value="1"/>
</dbReference>
<evidence type="ECO:0000313" key="2">
    <source>
        <dbReference type="Proteomes" id="UP000093173"/>
    </source>
</evidence>
<dbReference type="PANTHER" id="PTHR34472:SF1">
    <property type="entry name" value="SULFUR CARRIER PROTEIN THIS"/>
    <property type="match status" value="1"/>
</dbReference>
<dbReference type="Gene3D" id="3.10.20.30">
    <property type="match status" value="1"/>
</dbReference>
<gene>
    <name evidence="1" type="ORF">A6E14_09175</name>
</gene>
<proteinExistence type="predicted"/>
<evidence type="ECO:0000313" key="1">
    <source>
        <dbReference type="EMBL" id="OCH76536.1"/>
    </source>
</evidence>
<comment type="caution">
    <text evidence="1">The sequence shown here is derived from an EMBL/GenBank/DDBJ whole genome shotgun (WGS) entry which is preliminary data.</text>
</comment>
<name>A0A1B9QZI2_9VIBR</name>
<dbReference type="NCBIfam" id="TIGR01683">
    <property type="entry name" value="thiS"/>
    <property type="match status" value="1"/>
</dbReference>
<dbReference type="CDD" id="cd00565">
    <property type="entry name" value="Ubl_ThiS"/>
    <property type="match status" value="1"/>
</dbReference>
<dbReference type="InterPro" id="IPR010035">
    <property type="entry name" value="Thi_S"/>
</dbReference>